<name>A0A438FYI3_VITVI</name>
<evidence type="ECO:0000313" key="1">
    <source>
        <dbReference type="EMBL" id="RVW65004.1"/>
    </source>
</evidence>
<organism evidence="1 2">
    <name type="scientific">Vitis vinifera</name>
    <name type="common">Grape</name>
    <dbReference type="NCBI Taxonomy" id="29760"/>
    <lineage>
        <taxon>Eukaryota</taxon>
        <taxon>Viridiplantae</taxon>
        <taxon>Streptophyta</taxon>
        <taxon>Embryophyta</taxon>
        <taxon>Tracheophyta</taxon>
        <taxon>Spermatophyta</taxon>
        <taxon>Magnoliopsida</taxon>
        <taxon>eudicotyledons</taxon>
        <taxon>Gunneridae</taxon>
        <taxon>Pentapetalae</taxon>
        <taxon>rosids</taxon>
        <taxon>Vitales</taxon>
        <taxon>Vitaceae</taxon>
        <taxon>Viteae</taxon>
        <taxon>Vitis</taxon>
    </lineage>
</organism>
<accession>A0A438FYI3</accession>
<proteinExistence type="predicted"/>
<protein>
    <recommendedName>
        <fullName evidence="3">Reverse transcriptase domain-containing protein</fullName>
    </recommendedName>
</protein>
<dbReference type="Proteomes" id="UP000288805">
    <property type="component" value="Unassembled WGS sequence"/>
</dbReference>
<comment type="caution">
    <text evidence="1">The sequence shown here is derived from an EMBL/GenBank/DDBJ whole genome shotgun (WGS) entry which is preliminary data.</text>
</comment>
<dbReference type="AlphaFoldDB" id="A0A438FYI3"/>
<reference evidence="1 2" key="1">
    <citation type="journal article" date="2018" name="PLoS Genet.">
        <title>Population sequencing reveals clonal diversity and ancestral inbreeding in the grapevine cultivar Chardonnay.</title>
        <authorList>
            <person name="Roach M.J."/>
            <person name="Johnson D.L."/>
            <person name="Bohlmann J."/>
            <person name="van Vuuren H.J."/>
            <person name="Jones S.J."/>
            <person name="Pretorius I.S."/>
            <person name="Schmidt S.A."/>
            <person name="Borneman A.R."/>
        </authorList>
    </citation>
    <scope>NUCLEOTIDE SEQUENCE [LARGE SCALE GENOMIC DNA]</scope>
    <source>
        <strain evidence="2">cv. Chardonnay</strain>
        <tissue evidence="1">Leaf</tissue>
    </source>
</reference>
<gene>
    <name evidence="1" type="ORF">CK203_062571</name>
</gene>
<evidence type="ECO:0000313" key="2">
    <source>
        <dbReference type="Proteomes" id="UP000288805"/>
    </source>
</evidence>
<evidence type="ECO:0008006" key="3">
    <source>
        <dbReference type="Google" id="ProtNLM"/>
    </source>
</evidence>
<dbReference type="EMBL" id="QGNW01000694">
    <property type="protein sequence ID" value="RVW65004.1"/>
    <property type="molecule type" value="Genomic_DNA"/>
</dbReference>
<sequence length="143" mass="15712">MTGHNIALYLGYFDDQSAPDAIKQTVFSYCQTNKWQILDVTLIANEAIDSRLKVNIPGLLLKLDIEKAFDHVNWDCLISGLDTRASFIPLSLPISHGKFSASCSSELEVGASLRADSGQLRLLELGALMVRGDLNLERISSLC</sequence>